<organism evidence="27 28">
    <name type="scientific">Acanthosepion pharaonis</name>
    <name type="common">Pharaoh cuttlefish</name>
    <name type="synonym">Sepia pharaonis</name>
    <dbReference type="NCBI Taxonomy" id="158019"/>
    <lineage>
        <taxon>Eukaryota</taxon>
        <taxon>Metazoa</taxon>
        <taxon>Spiralia</taxon>
        <taxon>Lophotrochozoa</taxon>
        <taxon>Mollusca</taxon>
        <taxon>Cephalopoda</taxon>
        <taxon>Coleoidea</taxon>
        <taxon>Decapodiformes</taxon>
        <taxon>Sepiida</taxon>
        <taxon>Sepiina</taxon>
        <taxon>Sepiidae</taxon>
        <taxon>Acanthosepion</taxon>
    </lineage>
</organism>
<dbReference type="SUPFAM" id="SSF53474">
    <property type="entry name" value="alpha/beta-Hydrolases"/>
    <property type="match status" value="1"/>
</dbReference>
<evidence type="ECO:0000256" key="15">
    <source>
        <dbReference type="ARBA" id="ARBA00038097"/>
    </source>
</evidence>
<keyword evidence="11" id="KW-0276">Fatty acid metabolism</keyword>
<evidence type="ECO:0000256" key="6">
    <source>
        <dbReference type="ARBA" id="ARBA00022490"/>
    </source>
</evidence>
<keyword evidence="25" id="KW-1133">Transmembrane helix</keyword>
<evidence type="ECO:0000256" key="24">
    <source>
        <dbReference type="ARBA" id="ARBA00049561"/>
    </source>
</evidence>
<comment type="catalytic activity">
    <reaction evidence="14">
        <text>1-(9Z-octadecenoyl)-sn-glycero-3-phosphate + octadecanoyl-CoA = 1-(9Z-octadecenoyl)-2-octadecanoyl-sn-glycero-3-phosphate + CoA</text>
        <dbReference type="Rhea" id="RHEA:37147"/>
        <dbReference type="ChEBI" id="CHEBI:57287"/>
        <dbReference type="ChEBI" id="CHEBI:57394"/>
        <dbReference type="ChEBI" id="CHEBI:74544"/>
        <dbReference type="ChEBI" id="CHEBI:74552"/>
    </reaction>
    <physiologicalReaction direction="left-to-right" evidence="14">
        <dbReference type="Rhea" id="RHEA:37148"/>
    </physiologicalReaction>
</comment>
<keyword evidence="7" id="KW-0444">Lipid biosynthesis</keyword>
<comment type="catalytic activity">
    <reaction evidence="20">
        <text>1-octadecanoyl-sn-glycero-3-phosphate + (9Z)-octadecenoyl-CoA = 1-octadecanoyl-2-(9Z-octadecenoyl)-sn-glycero-3-phosphate + CoA</text>
        <dbReference type="Rhea" id="RHEA:37163"/>
        <dbReference type="ChEBI" id="CHEBI:57287"/>
        <dbReference type="ChEBI" id="CHEBI:57387"/>
        <dbReference type="ChEBI" id="CHEBI:74560"/>
        <dbReference type="ChEBI" id="CHEBI:74565"/>
    </reaction>
    <physiologicalReaction direction="left-to-right" evidence="20">
        <dbReference type="Rhea" id="RHEA:37164"/>
    </physiologicalReaction>
</comment>
<evidence type="ECO:0000256" key="21">
    <source>
        <dbReference type="ARBA" id="ARBA00047849"/>
    </source>
</evidence>
<evidence type="ECO:0000313" key="28">
    <source>
        <dbReference type="Proteomes" id="UP000597762"/>
    </source>
</evidence>
<evidence type="ECO:0000256" key="17">
    <source>
        <dbReference type="ARBA" id="ARBA00042413"/>
    </source>
</evidence>
<keyword evidence="10" id="KW-0221">Differentiation</keyword>
<comment type="similarity">
    <text evidence="15">Belongs to the peptidase S33 family. ABHD4/ABHD5 subfamily.</text>
</comment>
<dbReference type="GO" id="GO:0006631">
    <property type="term" value="P:fatty acid metabolic process"/>
    <property type="evidence" value="ECO:0007669"/>
    <property type="project" value="UniProtKB-KW"/>
</dbReference>
<dbReference type="GO" id="GO:0003841">
    <property type="term" value="F:1-acylglycerol-3-phosphate O-acyltransferase activity"/>
    <property type="evidence" value="ECO:0007669"/>
    <property type="project" value="UniProtKB-EC"/>
</dbReference>
<evidence type="ECO:0000256" key="3">
    <source>
        <dbReference type="ARBA" id="ARBA00004496"/>
    </source>
</evidence>
<dbReference type="Proteomes" id="UP000597762">
    <property type="component" value="Unassembled WGS sequence"/>
</dbReference>
<comment type="function">
    <text evidence="18">Coenzyme A-dependent lysophosphatidic acid acyltransferase that catalyzes the transfer of an acyl group on a lysophosphatidic acid. Functions preferentially with 1-oleoyl-lysophosphatidic acid followed by 1-palmitoyl-lysophosphatidic acid, 1-stearoyl-lysophosphatidic acid and 1-arachidonoyl-lysophosphatidic acid as lipid acceptor. Functions preferentially with arachidonoyl-CoA followed by oleoyl-CoA as acyl group donors. Functions in phosphatidic acid biosynthesis. May regulate the cellular storage of triacylglycerol through activation of the phospholipase PNPLA2. Involved in keratinocyte differentiation. Regulates lipid droplet fusion.</text>
</comment>
<comment type="catalytic activity">
    <reaction evidence="21">
        <text>eicosanoyl-CoA + 1-(9Z-octadecenoyl)-sn-glycero-3-phosphate = 1-(9Z)-octadecenoyl-2-eicosanoyl-sn-glycero-3-phosphate + CoA</text>
        <dbReference type="Rhea" id="RHEA:37451"/>
        <dbReference type="ChEBI" id="CHEBI:57287"/>
        <dbReference type="ChEBI" id="CHEBI:57380"/>
        <dbReference type="ChEBI" id="CHEBI:74544"/>
        <dbReference type="ChEBI" id="CHEBI:74937"/>
    </reaction>
    <physiologicalReaction direction="left-to-right" evidence="21">
        <dbReference type="Rhea" id="RHEA:37452"/>
    </physiologicalReaction>
</comment>
<evidence type="ECO:0000256" key="13">
    <source>
        <dbReference type="ARBA" id="ARBA00023315"/>
    </source>
</evidence>
<dbReference type="InterPro" id="IPR029058">
    <property type="entry name" value="AB_hydrolase_fold"/>
</dbReference>
<evidence type="ECO:0000256" key="2">
    <source>
        <dbReference type="ARBA" id="ARBA00000816"/>
    </source>
</evidence>
<comment type="catalytic activity">
    <reaction evidence="24">
        <text>1-(9Z-octadecenoyl)-sn-glycero-3-phosphate + (9Z)-octadecenoyl-CoA = 1,2-di-(9Z-octadecenoyl)-sn-glycero-3-phosphate + CoA</text>
        <dbReference type="Rhea" id="RHEA:37131"/>
        <dbReference type="ChEBI" id="CHEBI:57287"/>
        <dbReference type="ChEBI" id="CHEBI:57387"/>
        <dbReference type="ChEBI" id="CHEBI:74544"/>
        <dbReference type="ChEBI" id="CHEBI:74546"/>
    </reaction>
    <physiologicalReaction direction="left-to-right" evidence="24">
        <dbReference type="Rhea" id="RHEA:37132"/>
    </physiologicalReaction>
</comment>
<evidence type="ECO:0000256" key="14">
    <source>
        <dbReference type="ARBA" id="ARBA00036296"/>
    </source>
</evidence>
<keyword evidence="25" id="KW-0812">Transmembrane</keyword>
<evidence type="ECO:0000256" key="22">
    <source>
        <dbReference type="ARBA" id="ARBA00048632"/>
    </source>
</evidence>
<dbReference type="EC" id="2.3.1.51" evidence="5"/>
<evidence type="ECO:0000256" key="23">
    <source>
        <dbReference type="ARBA" id="ARBA00048770"/>
    </source>
</evidence>
<evidence type="ECO:0000256" key="7">
    <source>
        <dbReference type="ARBA" id="ARBA00022516"/>
    </source>
</evidence>
<dbReference type="AlphaFoldDB" id="A0A812B2P1"/>
<dbReference type="PROSITE" id="PS51257">
    <property type="entry name" value="PROKAR_LIPOPROTEIN"/>
    <property type="match status" value="1"/>
</dbReference>
<comment type="subcellular location">
    <subcellularLocation>
        <location evidence="3">Cytoplasm</location>
    </subcellularLocation>
    <subcellularLocation>
        <location evidence="4">Lipid droplet</location>
    </subcellularLocation>
</comment>
<reference evidence="27" key="1">
    <citation type="submission" date="2021-01" db="EMBL/GenBank/DDBJ databases">
        <authorList>
            <person name="Li R."/>
            <person name="Bekaert M."/>
        </authorList>
    </citation>
    <scope>NUCLEOTIDE SEQUENCE</scope>
    <source>
        <strain evidence="27">Farmed</strain>
    </source>
</reference>
<dbReference type="GO" id="GO:0052689">
    <property type="term" value="F:carboxylic ester hydrolase activity"/>
    <property type="evidence" value="ECO:0007669"/>
    <property type="project" value="TreeGrafter"/>
</dbReference>
<keyword evidence="25" id="KW-0472">Membrane</keyword>
<evidence type="ECO:0000256" key="9">
    <source>
        <dbReference type="ARBA" id="ARBA00022679"/>
    </source>
</evidence>
<evidence type="ECO:0000256" key="1">
    <source>
        <dbReference type="ARBA" id="ARBA00000300"/>
    </source>
</evidence>
<evidence type="ECO:0000256" key="25">
    <source>
        <dbReference type="SAM" id="Phobius"/>
    </source>
</evidence>
<dbReference type="GO" id="GO:0055088">
    <property type="term" value="P:lipid homeostasis"/>
    <property type="evidence" value="ECO:0007669"/>
    <property type="project" value="TreeGrafter"/>
</dbReference>
<dbReference type="PANTHER" id="PTHR42886">
    <property type="entry name" value="RE40534P-RELATED"/>
    <property type="match status" value="1"/>
</dbReference>
<comment type="caution">
    <text evidence="27">The sequence shown here is derived from an EMBL/GenBank/DDBJ whole genome shotgun (WGS) entry which is preliminary data.</text>
</comment>
<dbReference type="EMBL" id="CAHIKZ030000302">
    <property type="protein sequence ID" value="CAE1167559.1"/>
    <property type="molecule type" value="Genomic_DNA"/>
</dbReference>
<keyword evidence="8" id="KW-0551">Lipid droplet</keyword>
<evidence type="ECO:0000256" key="4">
    <source>
        <dbReference type="ARBA" id="ARBA00004502"/>
    </source>
</evidence>
<keyword evidence="6" id="KW-0963">Cytoplasm</keyword>
<evidence type="ECO:0000256" key="20">
    <source>
        <dbReference type="ARBA" id="ARBA00047543"/>
    </source>
</evidence>
<accession>A0A812B2P1</accession>
<dbReference type="Gene3D" id="3.40.50.1820">
    <property type="entry name" value="alpha/beta hydrolase"/>
    <property type="match status" value="1"/>
</dbReference>
<dbReference type="FunFam" id="3.40.50.1820:FF:000019">
    <property type="entry name" value="1-acylglycerol-3-phosphate O-acyltransferase ABHD5"/>
    <property type="match status" value="1"/>
</dbReference>
<evidence type="ECO:0000256" key="18">
    <source>
        <dbReference type="ARBA" id="ARBA00045357"/>
    </source>
</evidence>
<feature type="domain" description="AB hydrolase-1" evidence="26">
    <location>
        <begin position="119"/>
        <end position="226"/>
    </location>
</feature>
<dbReference type="GO" id="GO:0030154">
    <property type="term" value="P:cell differentiation"/>
    <property type="evidence" value="ECO:0007669"/>
    <property type="project" value="UniProtKB-KW"/>
</dbReference>
<keyword evidence="13" id="KW-0012">Acyltransferase</keyword>
<dbReference type="InterPro" id="IPR000073">
    <property type="entry name" value="AB_hydrolase_1"/>
</dbReference>
<evidence type="ECO:0000313" key="27">
    <source>
        <dbReference type="EMBL" id="CAE1167559.1"/>
    </source>
</evidence>
<comment type="catalytic activity">
    <reaction evidence="1">
        <text>a 1-acyl-sn-glycero-3-phosphate + an acyl-CoA = a 1,2-diacyl-sn-glycero-3-phosphate + CoA</text>
        <dbReference type="Rhea" id="RHEA:19709"/>
        <dbReference type="ChEBI" id="CHEBI:57287"/>
        <dbReference type="ChEBI" id="CHEBI:57970"/>
        <dbReference type="ChEBI" id="CHEBI:58342"/>
        <dbReference type="ChEBI" id="CHEBI:58608"/>
        <dbReference type="EC" id="2.3.1.51"/>
    </reaction>
    <physiologicalReaction direction="left-to-right" evidence="1">
        <dbReference type="Rhea" id="RHEA:19710"/>
    </physiologicalReaction>
</comment>
<evidence type="ECO:0000256" key="12">
    <source>
        <dbReference type="ARBA" id="ARBA00023098"/>
    </source>
</evidence>
<name>A0A812B2P1_ACAPH</name>
<protein>
    <recommendedName>
        <fullName evidence="16">1-acylglycerol-3-phosphate O-acyltransferase ABHD5</fullName>
        <ecNumber evidence="5">2.3.1.51</ecNumber>
    </recommendedName>
    <alternativeName>
        <fullName evidence="17">Abhydrolase domain-containing protein 5</fullName>
    </alternativeName>
</protein>
<feature type="transmembrane region" description="Helical" evidence="25">
    <location>
        <begin position="20"/>
        <end position="43"/>
    </location>
</feature>
<comment type="catalytic activity">
    <reaction evidence="19">
        <text>1-hexadecanoyl-sn-glycero-3-phosphate + (9Z)-octadecenoyl-CoA = 1-hexadecanoyl-2-(9Z-octadecenoyl)-sn-glycero-3-phosphate + CoA</text>
        <dbReference type="Rhea" id="RHEA:33187"/>
        <dbReference type="ChEBI" id="CHEBI:57287"/>
        <dbReference type="ChEBI" id="CHEBI:57387"/>
        <dbReference type="ChEBI" id="CHEBI:57518"/>
        <dbReference type="ChEBI" id="CHEBI:64839"/>
    </reaction>
    <physiologicalReaction direction="left-to-right" evidence="19">
        <dbReference type="Rhea" id="RHEA:33188"/>
    </physiologicalReaction>
</comment>
<comment type="catalytic activity">
    <reaction evidence="2">
        <text>1-(9Z-octadecenoyl)-sn-glycero-3-phosphate + hexadecanoyl-CoA = 1-(9Z)-octadecenoyl-2-hexadecanoyl-sn-glycero-3-phosphate + CoA</text>
        <dbReference type="Rhea" id="RHEA:37143"/>
        <dbReference type="ChEBI" id="CHEBI:57287"/>
        <dbReference type="ChEBI" id="CHEBI:57379"/>
        <dbReference type="ChEBI" id="CHEBI:74544"/>
        <dbReference type="ChEBI" id="CHEBI:74551"/>
    </reaction>
    <physiologicalReaction direction="left-to-right" evidence="2">
        <dbReference type="Rhea" id="RHEA:37144"/>
    </physiologicalReaction>
</comment>
<proteinExistence type="inferred from homology"/>
<comment type="catalytic activity">
    <reaction evidence="22">
        <text>1-(5Z,8Z,11Z,14Z-eicosatetraenoyl)-sn-glycero-3-phosphate + (9Z)-octadecenoyl-CoA = 1-(5Z,8Z,11Z,14Z)-eicosatetraenoyl-2-(9Z)-octadecenoyl-sn-glycero-3-phosphate + CoA</text>
        <dbReference type="Rhea" id="RHEA:37455"/>
        <dbReference type="ChEBI" id="CHEBI:57287"/>
        <dbReference type="ChEBI" id="CHEBI:57387"/>
        <dbReference type="ChEBI" id="CHEBI:74938"/>
        <dbReference type="ChEBI" id="CHEBI:74941"/>
    </reaction>
    <physiologicalReaction direction="left-to-right" evidence="22">
        <dbReference type="Rhea" id="RHEA:37456"/>
    </physiologicalReaction>
</comment>
<dbReference type="Pfam" id="PF00561">
    <property type="entry name" value="Abhydrolase_1"/>
    <property type="match status" value="1"/>
</dbReference>
<evidence type="ECO:0000256" key="19">
    <source>
        <dbReference type="ARBA" id="ARBA00047525"/>
    </source>
</evidence>
<comment type="catalytic activity">
    <reaction evidence="23">
        <text>1-(9Z-octadecenoyl)-sn-glycero-3-phosphate + (5Z,8Z,11Z,14Z)-eicosatetraenoyl-CoA = 1-(9Z)-octadecenoyl-2-(5Z,8Z,11Z,14Z)-eicosatetraenoyl-sn-glycero-3-phosphate + CoA</text>
        <dbReference type="Rhea" id="RHEA:37443"/>
        <dbReference type="ChEBI" id="CHEBI:57287"/>
        <dbReference type="ChEBI" id="CHEBI:57368"/>
        <dbReference type="ChEBI" id="CHEBI:74544"/>
        <dbReference type="ChEBI" id="CHEBI:74928"/>
    </reaction>
    <physiologicalReaction direction="left-to-right" evidence="23">
        <dbReference type="Rhea" id="RHEA:37444"/>
    </physiologicalReaction>
</comment>
<dbReference type="OrthoDB" id="7457040at2759"/>
<evidence type="ECO:0000256" key="5">
    <source>
        <dbReference type="ARBA" id="ARBA00013211"/>
    </source>
</evidence>
<sequence>MIRYKYLSVAGLLQKYLPPVLGALFNLFAVFAVSCLNGIYSFLRAASVPASKAVSRLTDRWDGSSWFRWRPTSIMQLSAIEHKIFQCIRSKLESMFVPIRSNECQIRTIIVNRNHPRIPLVMVHGMGGGVGLWTLNIDSLATKRTVYAFDLLGFGRSSRPSFSSDAMDAENQFIDAIEEWRQQMKLDKFILLGHSLGSYLATSYAIRHPDRVHHLIAVEPWGFPEKPVQATNQPKLSYWARAVITMARPFNPLAVIRAAGPWGPGLVKKFRPDLKQRFSPLFDDDTILNYIYHCNAQTPRRISIRTMSIPFGWAKHPMILRITDLDKSIPITLVYGSRSWIDSSTGQNVKYLRPDSYVDVQVIQGAGHHVFADRCEEFNSLINEVCDLVDHQSLQTRNLENDDRDNDIF</sequence>
<keyword evidence="28" id="KW-1185">Reference proteome</keyword>
<evidence type="ECO:0000256" key="11">
    <source>
        <dbReference type="ARBA" id="ARBA00022832"/>
    </source>
</evidence>
<dbReference type="GO" id="GO:0005811">
    <property type="term" value="C:lipid droplet"/>
    <property type="evidence" value="ECO:0007669"/>
    <property type="project" value="UniProtKB-SubCell"/>
</dbReference>
<evidence type="ECO:0000256" key="10">
    <source>
        <dbReference type="ARBA" id="ARBA00022782"/>
    </source>
</evidence>
<gene>
    <name evidence="27" type="ORF">SPHA_9441</name>
</gene>
<evidence type="ECO:0000259" key="26">
    <source>
        <dbReference type="Pfam" id="PF00561"/>
    </source>
</evidence>
<dbReference type="PANTHER" id="PTHR42886:SF29">
    <property type="entry name" value="PUMMELIG, ISOFORM A"/>
    <property type="match status" value="1"/>
</dbReference>
<dbReference type="GO" id="GO:0005739">
    <property type="term" value="C:mitochondrion"/>
    <property type="evidence" value="ECO:0007669"/>
    <property type="project" value="TreeGrafter"/>
</dbReference>
<evidence type="ECO:0000256" key="16">
    <source>
        <dbReference type="ARBA" id="ARBA00040731"/>
    </source>
</evidence>
<dbReference type="GO" id="GO:0006654">
    <property type="term" value="P:phosphatidic acid biosynthetic process"/>
    <property type="evidence" value="ECO:0007669"/>
    <property type="project" value="TreeGrafter"/>
</dbReference>
<keyword evidence="9" id="KW-0808">Transferase</keyword>
<keyword evidence="12" id="KW-0443">Lipid metabolism</keyword>
<evidence type="ECO:0000256" key="8">
    <source>
        <dbReference type="ARBA" id="ARBA00022677"/>
    </source>
</evidence>
<dbReference type="PRINTS" id="PR00111">
    <property type="entry name" value="ABHYDROLASE"/>
</dbReference>